<dbReference type="PANTHER" id="PTHR43630">
    <property type="entry name" value="POLY-BETA-1,6-N-ACETYL-D-GLUCOSAMINE SYNTHASE"/>
    <property type="match status" value="1"/>
</dbReference>
<gene>
    <name evidence="7" type="ORF">Voc01_042430</name>
</gene>
<comment type="caution">
    <text evidence="7">The sequence shown here is derived from an EMBL/GenBank/DDBJ whole genome shotgun (WGS) entry which is preliminary data.</text>
</comment>
<comment type="similarity">
    <text evidence="1">Belongs to the glycosyltransferase 2 family.</text>
</comment>
<dbReference type="Proteomes" id="UP000635606">
    <property type="component" value="Unassembled WGS sequence"/>
</dbReference>
<dbReference type="RefSeq" id="WP_239160365.1">
    <property type="nucleotide sequence ID" value="NZ_BOPH01000060.1"/>
</dbReference>
<dbReference type="PANTHER" id="PTHR43630:SF1">
    <property type="entry name" value="POLY-BETA-1,6-N-ACETYL-D-GLUCOSAMINE SYNTHASE"/>
    <property type="match status" value="1"/>
</dbReference>
<feature type="region of interest" description="Disordered" evidence="4">
    <location>
        <begin position="751"/>
        <end position="802"/>
    </location>
</feature>
<keyword evidence="3 7" id="KW-0808">Transferase</keyword>
<protein>
    <submittedName>
        <fullName evidence="7">Bi-functional transferase/deacetylase</fullName>
    </submittedName>
</protein>
<feature type="domain" description="NodB homology" evidence="6">
    <location>
        <begin position="81"/>
        <end position="268"/>
    </location>
</feature>
<organism evidence="7 8">
    <name type="scientific">Virgisporangium ochraceum</name>
    <dbReference type="NCBI Taxonomy" id="65505"/>
    <lineage>
        <taxon>Bacteria</taxon>
        <taxon>Bacillati</taxon>
        <taxon>Actinomycetota</taxon>
        <taxon>Actinomycetes</taxon>
        <taxon>Micromonosporales</taxon>
        <taxon>Micromonosporaceae</taxon>
        <taxon>Virgisporangium</taxon>
    </lineage>
</organism>
<feature type="transmembrane region" description="Helical" evidence="5">
    <location>
        <begin position="682"/>
        <end position="702"/>
    </location>
</feature>
<reference evidence="7" key="1">
    <citation type="submission" date="2021-01" db="EMBL/GenBank/DDBJ databases">
        <title>Whole genome shotgun sequence of Virgisporangium ochraceum NBRC 16418.</title>
        <authorList>
            <person name="Komaki H."/>
            <person name="Tamura T."/>
        </authorList>
    </citation>
    <scope>NUCLEOTIDE SEQUENCE</scope>
    <source>
        <strain evidence="7">NBRC 16418</strain>
    </source>
</reference>
<evidence type="ECO:0000313" key="8">
    <source>
        <dbReference type="Proteomes" id="UP000635606"/>
    </source>
</evidence>
<evidence type="ECO:0000256" key="3">
    <source>
        <dbReference type="ARBA" id="ARBA00022679"/>
    </source>
</evidence>
<feature type="transmembrane region" description="Helical" evidence="5">
    <location>
        <begin position="318"/>
        <end position="339"/>
    </location>
</feature>
<dbReference type="Gene3D" id="3.20.20.370">
    <property type="entry name" value="Glycoside hydrolase/deacetylase"/>
    <property type="match status" value="1"/>
</dbReference>
<dbReference type="PROSITE" id="PS51677">
    <property type="entry name" value="NODB"/>
    <property type="match status" value="1"/>
</dbReference>
<proteinExistence type="inferred from homology"/>
<evidence type="ECO:0000259" key="6">
    <source>
        <dbReference type="PROSITE" id="PS51677"/>
    </source>
</evidence>
<dbReference type="InterPro" id="IPR002509">
    <property type="entry name" value="NODB_dom"/>
</dbReference>
<dbReference type="Pfam" id="PF13641">
    <property type="entry name" value="Glyco_tranf_2_3"/>
    <property type="match status" value="1"/>
</dbReference>
<accession>A0A8J4EC43</accession>
<keyword evidence="5" id="KW-1133">Transmembrane helix</keyword>
<keyword evidence="5" id="KW-0472">Membrane</keyword>
<evidence type="ECO:0000256" key="4">
    <source>
        <dbReference type="SAM" id="MobiDB-lite"/>
    </source>
</evidence>
<dbReference type="GO" id="GO:0005975">
    <property type="term" value="P:carbohydrate metabolic process"/>
    <property type="evidence" value="ECO:0007669"/>
    <property type="project" value="InterPro"/>
</dbReference>
<evidence type="ECO:0000313" key="7">
    <source>
        <dbReference type="EMBL" id="GIJ69326.1"/>
    </source>
</evidence>
<feature type="transmembrane region" description="Helical" evidence="5">
    <location>
        <begin position="609"/>
        <end position="635"/>
    </location>
</feature>
<dbReference type="InterPro" id="IPR029044">
    <property type="entry name" value="Nucleotide-diphossugar_trans"/>
</dbReference>
<feature type="transmembrane region" description="Helical" evidence="5">
    <location>
        <begin position="641"/>
        <end position="661"/>
    </location>
</feature>
<feature type="transmembrane region" description="Helical" evidence="5">
    <location>
        <begin position="17"/>
        <end position="37"/>
    </location>
</feature>
<dbReference type="InterPro" id="IPR011330">
    <property type="entry name" value="Glyco_hydro/deAcase_b/a-brl"/>
</dbReference>
<dbReference type="EMBL" id="BOPH01000060">
    <property type="protein sequence ID" value="GIJ69326.1"/>
    <property type="molecule type" value="Genomic_DNA"/>
</dbReference>
<keyword evidence="5" id="KW-0812">Transmembrane</keyword>
<dbReference type="CDD" id="cd06423">
    <property type="entry name" value="CESA_like"/>
    <property type="match status" value="1"/>
</dbReference>
<dbReference type="GO" id="GO:0016757">
    <property type="term" value="F:glycosyltransferase activity"/>
    <property type="evidence" value="ECO:0007669"/>
    <property type="project" value="UniProtKB-KW"/>
</dbReference>
<dbReference type="Gene3D" id="3.90.550.10">
    <property type="entry name" value="Spore Coat Polysaccharide Biosynthesis Protein SpsA, Chain A"/>
    <property type="match status" value="1"/>
</dbReference>
<dbReference type="GO" id="GO:0016810">
    <property type="term" value="F:hydrolase activity, acting on carbon-nitrogen (but not peptide) bonds"/>
    <property type="evidence" value="ECO:0007669"/>
    <property type="project" value="InterPro"/>
</dbReference>
<evidence type="ECO:0000256" key="2">
    <source>
        <dbReference type="ARBA" id="ARBA00022676"/>
    </source>
</evidence>
<dbReference type="AlphaFoldDB" id="A0A8J4EC43"/>
<dbReference type="SUPFAM" id="SSF53448">
    <property type="entry name" value="Nucleotide-diphospho-sugar transferases"/>
    <property type="match status" value="1"/>
</dbReference>
<evidence type="ECO:0000256" key="5">
    <source>
        <dbReference type="SAM" id="Phobius"/>
    </source>
</evidence>
<dbReference type="SUPFAM" id="SSF88713">
    <property type="entry name" value="Glycoside hydrolase/deacetylase"/>
    <property type="match status" value="1"/>
</dbReference>
<sequence>MTVPGTPGRSRFGIGRWLVATVLVLMFASILLVEAYVNAEFAPDSAQQLGGNGSIPESVRSGGPIIDTTNGGARSFSLPPKTIALTFDDGPDPRWTPAVNEVLHRHQVPATFFVVGTQVARYPDLVRDLVNNGDEIGIHSFTHPQMAALPAWRQELEYSHTQMAIVNATGRKSNLLRFPYSSTVAAIDDANWKMMRDAGRLGYLTIMTESDSKDWDRPGVDQIVRNATPKDDKGTISLWHDAGGDRSQTVAALDRFIPLMKERGYSFVTVSEGLRRTLVERDPAASVTGNPLATKADRQRGLALTAAIAIADRTVDGLAVLFLIVGVLTVVRTVALFILAGRHARKRRGATWSWGERVLDPVSVIVPAYNEKEGIEAAVRSLAGGDHPGGIEVVVVDDGSTDNTADLVRAMGLPNVRVVQVPNGGKPNALNTGVAMASHDLIVMVDGDTVFEKESLNRLVQPFADPRVGAVAGNVKVGNRNSLVARWQHIEYVIGFNLDRRLYDVLRCMPTIPGAIGAFRRQALAEAGGMSHDTLAEDTDVTMALCRAGWHVVYEERARAWTEAPSTLRQLWTQRYRWSYGTMQAMWKHRRSLVERGPSGRFGRLGLPLVALFGVALPLLAPIIDLLTLYGLVFLDRTDTAIAWVAMLGLQFLTAAVAFRLDKEKLTPLWTLPLQQFAYRQLMYLVLIQSMLTALTGARLRWHKLRRSGTAGATAPASVAIQAGAPANMPPRTPPPRPAPADVVVASGSAARVPAVDRSEATGPGELVRPRGVASVPPNPYTDTPAQRDQDFLQASKHGILP</sequence>
<name>A0A8J4EC43_9ACTN</name>
<dbReference type="Pfam" id="PF01522">
    <property type="entry name" value="Polysacc_deac_1"/>
    <property type="match status" value="1"/>
</dbReference>
<keyword evidence="2" id="KW-0328">Glycosyltransferase</keyword>
<keyword evidence="8" id="KW-1185">Reference proteome</keyword>
<evidence type="ECO:0000256" key="1">
    <source>
        <dbReference type="ARBA" id="ARBA00006739"/>
    </source>
</evidence>